<dbReference type="AlphaFoldDB" id="A0A7Y3WWB0"/>
<dbReference type="EMBL" id="PKQI01000001">
    <property type="protein sequence ID" value="NNV19978.1"/>
    <property type="molecule type" value="Genomic_DNA"/>
</dbReference>
<reference evidence="1 2" key="1">
    <citation type="submission" date="2018-11" db="EMBL/GenBank/DDBJ databases">
        <title>Genome sequencing and analysis.</title>
        <authorList>
            <person name="Huang Y.-T."/>
        </authorList>
    </citation>
    <scope>NUCLEOTIDE SEQUENCE [LARGE SCALE GENOMIC DNA]</scope>
    <source>
        <strain evidence="1 2">SHIN</strain>
    </source>
</reference>
<name>A0A7Y3WWB0_9HYPH</name>
<evidence type="ECO:0000313" key="2">
    <source>
        <dbReference type="Proteomes" id="UP000526233"/>
    </source>
</evidence>
<gene>
    <name evidence="1" type="ORF">EHE22_05985</name>
</gene>
<sequence length="98" mass="11044">MKTAVDFANFLTKTAWAMNREELLFFMSDRFDTLANDDWVRGLHMGVSILQQEAAQKGEILDVRDALARLAKVSRREVDSDMVLDIASFPTGISIALH</sequence>
<dbReference type="Proteomes" id="UP000526233">
    <property type="component" value="Unassembled WGS sequence"/>
</dbReference>
<accession>A0A7Y3WWB0</accession>
<evidence type="ECO:0000313" key="1">
    <source>
        <dbReference type="EMBL" id="NNV19978.1"/>
    </source>
</evidence>
<dbReference type="RefSeq" id="WP_171379724.1">
    <property type="nucleotide sequence ID" value="NZ_PKQI01000001.1"/>
</dbReference>
<comment type="caution">
    <text evidence="1">The sequence shown here is derived from an EMBL/GenBank/DDBJ whole genome shotgun (WGS) entry which is preliminary data.</text>
</comment>
<organism evidence="1 2">
    <name type="scientific">Brucella pseudogrignonensis</name>
    <dbReference type="NCBI Taxonomy" id="419475"/>
    <lineage>
        <taxon>Bacteria</taxon>
        <taxon>Pseudomonadati</taxon>
        <taxon>Pseudomonadota</taxon>
        <taxon>Alphaproteobacteria</taxon>
        <taxon>Hyphomicrobiales</taxon>
        <taxon>Brucellaceae</taxon>
        <taxon>Brucella/Ochrobactrum group</taxon>
        <taxon>Brucella</taxon>
    </lineage>
</organism>
<proteinExistence type="predicted"/>
<protein>
    <submittedName>
        <fullName evidence="1">Uncharacterized protein</fullName>
    </submittedName>
</protein>